<name>A0AAP0QNJ0_9ROSI</name>
<evidence type="ECO:0000313" key="3">
    <source>
        <dbReference type="Proteomes" id="UP001428341"/>
    </source>
</evidence>
<dbReference type="EMBL" id="JBCGBO010000005">
    <property type="protein sequence ID" value="KAK9201936.1"/>
    <property type="molecule type" value="Genomic_DNA"/>
</dbReference>
<accession>A0AAP0QNJ0</accession>
<evidence type="ECO:0000313" key="2">
    <source>
        <dbReference type="EMBL" id="KAK9201936.1"/>
    </source>
</evidence>
<reference evidence="2 3" key="1">
    <citation type="submission" date="2024-05" db="EMBL/GenBank/DDBJ databases">
        <title>Haplotype-resolved chromosome-level genome assembly of Huyou (Citrus changshanensis).</title>
        <authorList>
            <person name="Miao C."/>
            <person name="Chen W."/>
            <person name="Wu Y."/>
            <person name="Wang L."/>
            <person name="Zhao S."/>
            <person name="Grierson D."/>
            <person name="Xu C."/>
            <person name="Chen K."/>
        </authorList>
    </citation>
    <scope>NUCLEOTIDE SEQUENCE [LARGE SCALE GENOMIC DNA]</scope>
    <source>
        <strain evidence="2">01-14</strain>
        <tissue evidence="2">Leaf</tissue>
    </source>
</reference>
<gene>
    <name evidence="2" type="ORF">WN944_017145</name>
</gene>
<dbReference type="Proteomes" id="UP001428341">
    <property type="component" value="Unassembled WGS sequence"/>
</dbReference>
<feature type="region of interest" description="Disordered" evidence="1">
    <location>
        <begin position="1"/>
        <end position="46"/>
    </location>
</feature>
<organism evidence="2 3">
    <name type="scientific">Citrus x changshan-huyou</name>
    <dbReference type="NCBI Taxonomy" id="2935761"/>
    <lineage>
        <taxon>Eukaryota</taxon>
        <taxon>Viridiplantae</taxon>
        <taxon>Streptophyta</taxon>
        <taxon>Embryophyta</taxon>
        <taxon>Tracheophyta</taxon>
        <taxon>Spermatophyta</taxon>
        <taxon>Magnoliopsida</taxon>
        <taxon>eudicotyledons</taxon>
        <taxon>Gunneridae</taxon>
        <taxon>Pentapetalae</taxon>
        <taxon>rosids</taxon>
        <taxon>malvids</taxon>
        <taxon>Sapindales</taxon>
        <taxon>Rutaceae</taxon>
        <taxon>Aurantioideae</taxon>
        <taxon>Citrus</taxon>
    </lineage>
</organism>
<feature type="compositionally biased region" description="Polar residues" evidence="1">
    <location>
        <begin position="35"/>
        <end position="46"/>
    </location>
</feature>
<comment type="caution">
    <text evidence="2">The sequence shown here is derived from an EMBL/GenBank/DDBJ whole genome shotgun (WGS) entry which is preliminary data.</text>
</comment>
<protein>
    <submittedName>
        <fullName evidence="2">Uncharacterized protein</fullName>
    </submittedName>
</protein>
<dbReference type="AlphaFoldDB" id="A0AAP0QNJ0"/>
<evidence type="ECO:0000256" key="1">
    <source>
        <dbReference type="SAM" id="MobiDB-lite"/>
    </source>
</evidence>
<proteinExistence type="predicted"/>
<sequence>MSAEAQSAEIVAAPPSASHHSTRHETNDATPHAGSPSQIGARNVNR</sequence>
<keyword evidence="3" id="KW-1185">Reference proteome</keyword>